<dbReference type="Gene3D" id="1.10.10.2840">
    <property type="entry name" value="PucR C-terminal helix-turn-helix domain"/>
    <property type="match status" value="1"/>
</dbReference>
<feature type="domain" description="PucR C-terminal helix-turn-helix" evidence="2">
    <location>
        <begin position="325"/>
        <end position="382"/>
    </location>
</feature>
<proteinExistence type="predicted"/>
<gene>
    <name evidence="3" type="ORF">Ami3637_14770</name>
</gene>
<organism evidence="3 4">
    <name type="scientific">Aminipila terrae</name>
    <dbReference type="NCBI Taxonomy" id="2697030"/>
    <lineage>
        <taxon>Bacteria</taxon>
        <taxon>Bacillati</taxon>
        <taxon>Bacillota</taxon>
        <taxon>Clostridia</taxon>
        <taxon>Peptostreptococcales</taxon>
        <taxon>Anaerovoracaceae</taxon>
        <taxon>Aminipila</taxon>
    </lineage>
</organism>
<evidence type="ECO:0008006" key="5">
    <source>
        <dbReference type="Google" id="ProtNLM"/>
    </source>
</evidence>
<evidence type="ECO:0000313" key="3">
    <source>
        <dbReference type="EMBL" id="QHI73471.1"/>
    </source>
</evidence>
<dbReference type="InterPro" id="IPR042070">
    <property type="entry name" value="PucR_C-HTH_sf"/>
</dbReference>
<dbReference type="InterPro" id="IPR051448">
    <property type="entry name" value="CdaR-like_regulators"/>
</dbReference>
<protein>
    <recommendedName>
        <fullName evidence="5">PucR family transcriptional regulator</fullName>
    </recommendedName>
</protein>
<reference evidence="3 4" key="1">
    <citation type="submission" date="2020-01" db="EMBL/GenBank/DDBJ databases">
        <title>Genomic analysis of Aminipila sp. CBA3637.</title>
        <authorList>
            <person name="Kim Y.B."/>
            <person name="Roh S.W."/>
        </authorList>
    </citation>
    <scope>NUCLEOTIDE SEQUENCE [LARGE SCALE GENOMIC DNA]</scope>
    <source>
        <strain evidence="3 4">CBA3637</strain>
    </source>
</reference>
<name>A0A6P1MIA6_9FIRM</name>
<accession>A0A6P1MIA6</accession>
<dbReference type="InterPro" id="IPR025736">
    <property type="entry name" value="PucR_C-HTH_dom"/>
</dbReference>
<dbReference type="PANTHER" id="PTHR33744:SF1">
    <property type="entry name" value="DNA-BINDING TRANSCRIPTIONAL ACTIVATOR ADER"/>
    <property type="match status" value="1"/>
</dbReference>
<dbReference type="Pfam" id="PF13556">
    <property type="entry name" value="HTH_30"/>
    <property type="match status" value="1"/>
</dbReference>
<dbReference type="KEGG" id="amic:Ami3637_14770"/>
<evidence type="ECO:0000259" key="1">
    <source>
        <dbReference type="Pfam" id="PF07905"/>
    </source>
</evidence>
<dbReference type="Pfam" id="PF07905">
    <property type="entry name" value="PucR"/>
    <property type="match status" value="1"/>
</dbReference>
<dbReference type="InterPro" id="IPR012914">
    <property type="entry name" value="PucR_dom"/>
</dbReference>
<dbReference type="EMBL" id="CP047591">
    <property type="protein sequence ID" value="QHI73471.1"/>
    <property type="molecule type" value="Genomic_DNA"/>
</dbReference>
<dbReference type="PANTHER" id="PTHR33744">
    <property type="entry name" value="CARBOHYDRATE DIACID REGULATOR"/>
    <property type="match status" value="1"/>
</dbReference>
<keyword evidence="4" id="KW-1185">Reference proteome</keyword>
<feature type="domain" description="Purine catabolism PurC-like" evidence="1">
    <location>
        <begin position="11"/>
        <end position="133"/>
    </location>
</feature>
<evidence type="ECO:0000313" key="4">
    <source>
        <dbReference type="Proteomes" id="UP000463883"/>
    </source>
</evidence>
<sequence length="393" mass="45790">MFYTVSDLMNSFQPDVTLIAGSGGLSREIASAGILDYELVSELKNKYFHTNFHEYQFVMTTFLYTKDNPFLINDAVKHLIAKGASGLLIKNVFHLQIPETALRYADSKNFPILITTTQHIFFEDVIYNVNRHIEQLKETDFSIHEIDILLNQDLSETSTKYHVNLINPSFEEQYFAIYLECGDFFDRLQFIKYSRQYTQSKLYRPSNRLLFHNRGIFYICSSEQITTEYKDENIQYILNTLFPDNKSAIGISDVHFTLNEFADCLKESMYAALMNRSDLYSYRRFVDLGTYKLIFSLCKTNEMKKFCESTLDPVKTYDIENNSCLMETLNAYVDSSFDFSATAKMLAQHVNTIRYRLDKISSITNLSYKIPKQMEQLTIAVQIDICRNLLLSF</sequence>
<evidence type="ECO:0000259" key="2">
    <source>
        <dbReference type="Pfam" id="PF13556"/>
    </source>
</evidence>
<dbReference type="Proteomes" id="UP000463883">
    <property type="component" value="Chromosome"/>
</dbReference>
<dbReference type="RefSeq" id="WP_162363236.1">
    <property type="nucleotide sequence ID" value="NZ_CP047591.1"/>
</dbReference>
<dbReference type="AlphaFoldDB" id="A0A6P1MIA6"/>